<dbReference type="EMBL" id="FOSL01000038">
    <property type="protein sequence ID" value="SFL13604.1"/>
    <property type="molecule type" value="Genomic_DNA"/>
</dbReference>
<keyword evidence="1" id="KW-1133">Transmembrane helix</keyword>
<name>A0A1I4F6S1_9HYPH</name>
<protein>
    <submittedName>
        <fullName evidence="2">Uncharacterized protein</fullName>
    </submittedName>
</protein>
<evidence type="ECO:0000313" key="3">
    <source>
        <dbReference type="Proteomes" id="UP000323300"/>
    </source>
</evidence>
<evidence type="ECO:0000313" key="2">
    <source>
        <dbReference type="EMBL" id="SFL13604.1"/>
    </source>
</evidence>
<feature type="transmembrane region" description="Helical" evidence="1">
    <location>
        <begin position="17"/>
        <end position="38"/>
    </location>
</feature>
<keyword evidence="3" id="KW-1185">Reference proteome</keyword>
<keyword evidence="1" id="KW-0472">Membrane</keyword>
<gene>
    <name evidence="2" type="ORF">SAMN04488498_13823</name>
</gene>
<keyword evidence="1" id="KW-0812">Transmembrane</keyword>
<organism evidence="2 3">
    <name type="scientific">Neomesorhizobium albiziae</name>
    <dbReference type="NCBI Taxonomy" id="335020"/>
    <lineage>
        <taxon>Bacteria</taxon>
        <taxon>Pseudomonadati</taxon>
        <taxon>Pseudomonadota</taxon>
        <taxon>Alphaproteobacteria</taxon>
        <taxon>Hyphomicrobiales</taxon>
        <taxon>Phyllobacteriaceae</taxon>
        <taxon>Neomesorhizobium</taxon>
    </lineage>
</organism>
<sequence>MKTYIPAQIYLYDYKSLFVRASVTIAISIIVYSALFGITW</sequence>
<dbReference type="Proteomes" id="UP000323300">
    <property type="component" value="Unassembled WGS sequence"/>
</dbReference>
<dbReference type="RefSeq" id="WP_280178031.1">
    <property type="nucleotide sequence ID" value="NZ_BSPE01000004.1"/>
</dbReference>
<accession>A0A1I4F6S1</accession>
<proteinExistence type="predicted"/>
<evidence type="ECO:0000256" key="1">
    <source>
        <dbReference type="SAM" id="Phobius"/>
    </source>
</evidence>
<dbReference type="AlphaFoldDB" id="A0A1I4F6S1"/>
<reference evidence="2 3" key="1">
    <citation type="submission" date="2016-10" db="EMBL/GenBank/DDBJ databases">
        <authorList>
            <person name="Varghese N."/>
            <person name="Submissions S."/>
        </authorList>
    </citation>
    <scope>NUCLEOTIDE SEQUENCE [LARGE SCALE GENOMIC DNA]</scope>
    <source>
        <strain evidence="2 3">DSM 21822</strain>
    </source>
</reference>